<evidence type="ECO:0000256" key="3">
    <source>
        <dbReference type="ARBA" id="ARBA00022722"/>
    </source>
</evidence>
<comment type="cofactor">
    <cofactor evidence="13">
        <name>Mg(2+)</name>
        <dbReference type="ChEBI" id="CHEBI:18420"/>
    </cofactor>
    <text evidence="13">Binds 1 Mg(2+) ion per subunit.</text>
</comment>
<keyword evidence="4 13" id="KW-0479">Metal-binding</keyword>
<feature type="binding site" evidence="13">
    <location>
        <position position="122"/>
    </location>
    <ligand>
        <name>Mg(2+)</name>
        <dbReference type="ChEBI" id="CHEBI:18420"/>
    </ligand>
</feature>
<dbReference type="NCBIfam" id="NF002584">
    <property type="entry name" value="PRK02234.1-5"/>
    <property type="match status" value="1"/>
</dbReference>
<dbReference type="GO" id="GO:0006310">
    <property type="term" value="P:DNA recombination"/>
    <property type="evidence" value="ECO:0007669"/>
    <property type="project" value="UniProtKB-UniRule"/>
</dbReference>
<dbReference type="HAMAP" id="MF_00130">
    <property type="entry name" value="RecU"/>
    <property type="match status" value="1"/>
</dbReference>
<comment type="subcellular location">
    <subcellularLocation>
        <location evidence="1 13">Cytoplasm</location>
    </subcellularLocation>
</comment>
<dbReference type="InterPro" id="IPR011335">
    <property type="entry name" value="Restrct_endonuc-II-like"/>
</dbReference>
<evidence type="ECO:0000256" key="12">
    <source>
        <dbReference type="ARBA" id="ARBA00029523"/>
    </source>
</evidence>
<keyword evidence="10 13" id="KW-0234">DNA repair</keyword>
<keyword evidence="17" id="KW-1185">Reference proteome</keyword>
<dbReference type="PIRSF" id="PIRSF037785">
    <property type="entry name" value="RecU"/>
    <property type="match status" value="1"/>
</dbReference>
<proteinExistence type="inferred from homology"/>
<keyword evidence="9 13" id="KW-0233">DNA recombination</keyword>
<reference evidence="16 17" key="1">
    <citation type="journal article" date="2015" name="Genome Announc.">
        <title>Expanding the biotechnology potential of lactobacilli through comparative genomics of 213 strains and associated genera.</title>
        <authorList>
            <person name="Sun Z."/>
            <person name="Harris H.M."/>
            <person name="McCann A."/>
            <person name="Guo C."/>
            <person name="Argimon S."/>
            <person name="Zhang W."/>
            <person name="Yang X."/>
            <person name="Jeffery I.B."/>
            <person name="Cooney J.C."/>
            <person name="Kagawa T.F."/>
            <person name="Liu W."/>
            <person name="Song Y."/>
            <person name="Salvetti E."/>
            <person name="Wrobel A."/>
            <person name="Rasinkangas P."/>
            <person name="Parkhill J."/>
            <person name="Rea M.C."/>
            <person name="O'Sullivan O."/>
            <person name="Ritari J."/>
            <person name="Douillard F.P."/>
            <person name="Paul Ross R."/>
            <person name="Yang R."/>
            <person name="Briner A.E."/>
            <person name="Felis G.E."/>
            <person name="de Vos W.M."/>
            <person name="Barrangou R."/>
            <person name="Klaenhammer T.R."/>
            <person name="Caufield P.W."/>
            <person name="Cui Y."/>
            <person name="Zhang H."/>
            <person name="O'Toole P.W."/>
        </authorList>
    </citation>
    <scope>NUCLEOTIDE SEQUENCE [LARGE SCALE GENOMIC DNA]</scope>
    <source>
        <strain evidence="16 17">DSM 20623</strain>
    </source>
</reference>
<feature type="binding site" evidence="13">
    <location>
        <position position="103"/>
    </location>
    <ligand>
        <name>Mg(2+)</name>
        <dbReference type="ChEBI" id="CHEBI:18420"/>
    </ligand>
</feature>
<gene>
    <name evidence="13" type="primary">recU</name>
    <name evidence="16" type="ORF">IV74_GL001942</name>
</gene>
<keyword evidence="5 13" id="KW-0255">Endonuclease</keyword>
<dbReference type="SUPFAM" id="SSF52980">
    <property type="entry name" value="Restriction endonuclease-like"/>
    <property type="match status" value="1"/>
</dbReference>
<keyword evidence="6 13" id="KW-0227">DNA damage</keyword>
<dbReference type="PATRIC" id="fig|1449336.4.peg.1979"/>
<evidence type="ECO:0000313" key="17">
    <source>
        <dbReference type="Proteomes" id="UP000051658"/>
    </source>
</evidence>
<feature type="site" description="Transition state stabilizer" evidence="13">
    <location>
        <position position="105"/>
    </location>
</feature>
<feature type="binding site" evidence="13">
    <location>
        <position position="90"/>
    </location>
    <ligand>
        <name>Mg(2+)</name>
        <dbReference type="ChEBI" id="CHEBI:18420"/>
    </ligand>
</feature>
<comment type="catalytic activity">
    <reaction evidence="13">
        <text>Endonucleolytic cleavage at a junction such as a reciprocal single-stranded crossover between two homologous DNA duplexes (Holliday junction).</text>
        <dbReference type="EC" id="3.1.21.10"/>
    </reaction>
</comment>
<evidence type="ECO:0000256" key="1">
    <source>
        <dbReference type="ARBA" id="ARBA00004496"/>
    </source>
</evidence>
<dbReference type="AlphaFoldDB" id="A0A0R2HN94"/>
<feature type="region of interest" description="Disordered" evidence="15">
    <location>
        <begin position="1"/>
        <end position="30"/>
    </location>
</feature>
<evidence type="ECO:0000256" key="13">
    <source>
        <dbReference type="HAMAP-Rule" id="MF_00130"/>
    </source>
</evidence>
<organism evidence="16 17">
    <name type="scientific">Carnobacterium divergens DSM 20623</name>
    <dbReference type="NCBI Taxonomy" id="1449336"/>
    <lineage>
        <taxon>Bacteria</taxon>
        <taxon>Bacillati</taxon>
        <taxon>Bacillota</taxon>
        <taxon>Bacilli</taxon>
        <taxon>Lactobacillales</taxon>
        <taxon>Carnobacteriaceae</taxon>
        <taxon>Carnobacterium</taxon>
    </lineage>
</organism>
<evidence type="ECO:0000256" key="8">
    <source>
        <dbReference type="ARBA" id="ARBA00022842"/>
    </source>
</evidence>
<sequence>MAIGYPNGKSYSHSAENNKKNQVKKTAHSFSKRGMSLEDDINASNETYLSRNKAVIHKKPTPVQIVQVDYPKRSAAVIKEAYFRQASTTDYNGVYQGFYLDFEAKETQNKRSFPLKNFHEHQILHMKQCLAQQAICFVIMRFTSVNRLFLLEARVLIDYWDLKNNEGRKSIPLEELEKNGYELYYGLSPRIPFLDVVDVLIEKSFSKESNNHDKR</sequence>
<comment type="caution">
    <text evidence="16">The sequence shown here is derived from an EMBL/GenBank/DDBJ whole genome shotgun (WGS) entry which is preliminary data.</text>
</comment>
<dbReference type="InterPro" id="IPR004612">
    <property type="entry name" value="Resolv_RecU"/>
</dbReference>
<accession>A0A0R2HN94</accession>
<evidence type="ECO:0000256" key="15">
    <source>
        <dbReference type="SAM" id="MobiDB-lite"/>
    </source>
</evidence>
<evidence type="ECO:0000256" key="5">
    <source>
        <dbReference type="ARBA" id="ARBA00022759"/>
    </source>
</evidence>
<evidence type="ECO:0000256" key="9">
    <source>
        <dbReference type="ARBA" id="ARBA00023172"/>
    </source>
</evidence>
<evidence type="ECO:0000256" key="11">
    <source>
        <dbReference type="ARBA" id="ARBA00023447"/>
    </source>
</evidence>
<evidence type="ECO:0000256" key="4">
    <source>
        <dbReference type="ARBA" id="ARBA00022723"/>
    </source>
</evidence>
<keyword evidence="2 13" id="KW-0963">Cytoplasm</keyword>
<evidence type="ECO:0000313" key="16">
    <source>
        <dbReference type="EMBL" id="KRN54361.1"/>
    </source>
</evidence>
<feature type="binding site" evidence="13">
    <location>
        <position position="88"/>
    </location>
    <ligand>
        <name>Mg(2+)</name>
        <dbReference type="ChEBI" id="CHEBI:18420"/>
    </ligand>
</feature>
<comment type="similarity">
    <text evidence="11 13">Belongs to the RecU family.</text>
</comment>
<dbReference type="GO" id="GO:0007059">
    <property type="term" value="P:chromosome segregation"/>
    <property type="evidence" value="ECO:0007669"/>
    <property type="project" value="UniProtKB-UniRule"/>
</dbReference>
<name>A0A0R2HN94_CARDV</name>
<dbReference type="GO" id="GO:0008821">
    <property type="term" value="F:crossover junction DNA endonuclease activity"/>
    <property type="evidence" value="ECO:0007669"/>
    <property type="project" value="UniProtKB-EC"/>
</dbReference>
<dbReference type="CDD" id="cd22354">
    <property type="entry name" value="RecU-like"/>
    <property type="match status" value="1"/>
</dbReference>
<dbReference type="Pfam" id="PF03838">
    <property type="entry name" value="RecU"/>
    <property type="match status" value="1"/>
</dbReference>
<dbReference type="GO" id="GO:0006281">
    <property type="term" value="P:DNA repair"/>
    <property type="evidence" value="ECO:0007669"/>
    <property type="project" value="UniProtKB-UniRule"/>
</dbReference>
<dbReference type="GO" id="GO:0003676">
    <property type="term" value="F:nucleic acid binding"/>
    <property type="evidence" value="ECO:0007669"/>
    <property type="project" value="InterPro"/>
</dbReference>
<keyword evidence="7 13" id="KW-0378">Hydrolase</keyword>
<evidence type="ECO:0000256" key="10">
    <source>
        <dbReference type="ARBA" id="ARBA00023204"/>
    </source>
</evidence>
<comment type="function">
    <text evidence="13">Endonuclease that resolves Holliday junction intermediates in genetic recombination. Cleaves mobile four-strand junctions by introducing symmetrical nicks in paired strands. Promotes annealing of linear ssDNA with homologous dsDNA. Required for DNA repair, homologous recombination and chromosome segregation.</text>
</comment>
<dbReference type="eggNOG" id="COG3331">
    <property type="taxonomic scope" value="Bacteria"/>
</dbReference>
<evidence type="ECO:0000256" key="6">
    <source>
        <dbReference type="ARBA" id="ARBA00022763"/>
    </source>
</evidence>
<evidence type="ECO:0000256" key="7">
    <source>
        <dbReference type="ARBA" id="ARBA00022801"/>
    </source>
</evidence>
<dbReference type="GO" id="GO:0005737">
    <property type="term" value="C:cytoplasm"/>
    <property type="evidence" value="ECO:0007669"/>
    <property type="project" value="UniProtKB-SubCell"/>
</dbReference>
<dbReference type="EMBL" id="JQBS01000035">
    <property type="protein sequence ID" value="KRN54361.1"/>
    <property type="molecule type" value="Genomic_DNA"/>
</dbReference>
<dbReference type="Gene3D" id="3.40.1350.10">
    <property type="match status" value="1"/>
</dbReference>
<feature type="compositionally biased region" description="Basic residues" evidence="15">
    <location>
        <begin position="21"/>
        <end position="30"/>
    </location>
</feature>
<evidence type="ECO:0000256" key="14">
    <source>
        <dbReference type="NCBIfam" id="TIGR00648"/>
    </source>
</evidence>
<dbReference type="RefSeq" id="WP_034569606.1">
    <property type="nucleotide sequence ID" value="NZ_JQBS01000035.1"/>
</dbReference>
<dbReference type="NCBIfam" id="TIGR00648">
    <property type="entry name" value="recU"/>
    <property type="match status" value="1"/>
</dbReference>
<dbReference type="Proteomes" id="UP000051658">
    <property type="component" value="Unassembled WGS sequence"/>
</dbReference>
<keyword evidence="3 13" id="KW-0540">Nuclease</keyword>
<dbReference type="InterPro" id="IPR011856">
    <property type="entry name" value="tRNA_endonuc-like_dom_sf"/>
</dbReference>
<evidence type="ECO:0000256" key="2">
    <source>
        <dbReference type="ARBA" id="ARBA00022490"/>
    </source>
</evidence>
<dbReference type="GO" id="GO:0000287">
    <property type="term" value="F:magnesium ion binding"/>
    <property type="evidence" value="ECO:0007669"/>
    <property type="project" value="UniProtKB-UniRule"/>
</dbReference>
<keyword evidence="8 13" id="KW-0460">Magnesium</keyword>
<dbReference type="EC" id="3.1.21.10" evidence="13 14"/>
<protein>
    <recommendedName>
        <fullName evidence="12 13">Holliday junction resolvase RecU</fullName>
        <ecNumber evidence="13 14">3.1.21.10</ecNumber>
    </recommendedName>
    <alternativeName>
        <fullName evidence="13">Recombination protein U homolog</fullName>
    </alternativeName>
</protein>
<dbReference type="GeneID" id="89588937"/>